<proteinExistence type="predicted"/>
<dbReference type="AlphaFoldDB" id="A0AAJ5W521"/>
<name>A0AAJ5W521_9SPHI</name>
<evidence type="ECO:0000313" key="1">
    <source>
        <dbReference type="EMBL" id="WEK18668.1"/>
    </source>
</evidence>
<protein>
    <submittedName>
        <fullName evidence="1">Uncharacterized protein</fullName>
    </submittedName>
</protein>
<dbReference type="Proteomes" id="UP001214530">
    <property type="component" value="Chromosome"/>
</dbReference>
<reference evidence="1" key="1">
    <citation type="submission" date="2023-03" db="EMBL/GenBank/DDBJ databases">
        <title>Andean soil-derived lignocellulolytic bacterial consortium as a source of novel taxa and putative plastic-active enzymes.</title>
        <authorList>
            <person name="Diaz-Garcia L."/>
            <person name="Chuvochina M."/>
            <person name="Feuerriegel G."/>
            <person name="Bunk B."/>
            <person name="Sproer C."/>
            <person name="Streit W.R."/>
            <person name="Rodriguez L.M."/>
            <person name="Overmann J."/>
            <person name="Jimenez D.J."/>
        </authorList>
    </citation>
    <scope>NUCLEOTIDE SEQUENCE</scope>
    <source>
        <strain evidence="1">MAG 3858</strain>
    </source>
</reference>
<accession>A0AAJ5W521</accession>
<organism evidence="1 2">
    <name type="scientific">Candidatus Pedobacter colombiensis</name>
    <dbReference type="NCBI Taxonomy" id="3121371"/>
    <lineage>
        <taxon>Bacteria</taxon>
        <taxon>Pseudomonadati</taxon>
        <taxon>Bacteroidota</taxon>
        <taxon>Sphingobacteriia</taxon>
        <taxon>Sphingobacteriales</taxon>
        <taxon>Sphingobacteriaceae</taxon>
        <taxon>Pedobacter</taxon>
    </lineage>
</organism>
<sequence length="93" mass="10832">MLTKENYNASRKLAESVGFIYMHEENSKAHYKLRPEVYEDQAYIDSDLSALTSIRAKEICSGTKYHFTRLKIRQSELKMKLGKTDDILNIKTN</sequence>
<dbReference type="EMBL" id="CP119313">
    <property type="protein sequence ID" value="WEK18668.1"/>
    <property type="molecule type" value="Genomic_DNA"/>
</dbReference>
<evidence type="ECO:0000313" key="2">
    <source>
        <dbReference type="Proteomes" id="UP001214530"/>
    </source>
</evidence>
<gene>
    <name evidence="1" type="ORF">P0Y49_17925</name>
</gene>